<reference evidence="1" key="1">
    <citation type="journal article" date="2015" name="Nature">
        <title>Complex archaea that bridge the gap between prokaryotes and eukaryotes.</title>
        <authorList>
            <person name="Spang A."/>
            <person name="Saw J.H."/>
            <person name="Jorgensen S.L."/>
            <person name="Zaremba-Niedzwiedzka K."/>
            <person name="Martijn J."/>
            <person name="Lind A.E."/>
            <person name="van Eijk R."/>
            <person name="Schleper C."/>
            <person name="Guy L."/>
            <person name="Ettema T.J."/>
        </authorList>
    </citation>
    <scope>NUCLEOTIDE SEQUENCE</scope>
</reference>
<name>A0A0F9SHH2_9ZZZZ</name>
<evidence type="ECO:0000313" key="1">
    <source>
        <dbReference type="EMBL" id="KKN68350.1"/>
    </source>
</evidence>
<proteinExistence type="predicted"/>
<comment type="caution">
    <text evidence="1">The sequence shown here is derived from an EMBL/GenBank/DDBJ whole genome shotgun (WGS) entry which is preliminary data.</text>
</comment>
<dbReference type="EMBL" id="LAZR01000451">
    <property type="protein sequence ID" value="KKN68350.1"/>
    <property type="molecule type" value="Genomic_DNA"/>
</dbReference>
<protein>
    <submittedName>
        <fullName evidence="1">Uncharacterized protein</fullName>
    </submittedName>
</protein>
<organism evidence="1">
    <name type="scientific">marine sediment metagenome</name>
    <dbReference type="NCBI Taxonomy" id="412755"/>
    <lineage>
        <taxon>unclassified sequences</taxon>
        <taxon>metagenomes</taxon>
        <taxon>ecological metagenomes</taxon>
    </lineage>
</organism>
<sequence length="98" mass="11310">MKVDYDNKTDEIFFSYISLQDGFVFESRIQISNVISSLLKCITYSTGDYYQLEIEYKNNKIGLIGFKYYSEAMAVFGKIAFMVNSRKDGEIFCGCERG</sequence>
<gene>
    <name evidence="1" type="ORF">LCGC14_0452260</name>
</gene>
<dbReference type="AlphaFoldDB" id="A0A0F9SHH2"/>
<accession>A0A0F9SHH2</accession>